<keyword evidence="4" id="KW-1185">Reference proteome</keyword>
<dbReference type="EMBL" id="JAZGQO010000001">
    <property type="protein sequence ID" value="KAK6195357.1"/>
    <property type="molecule type" value="Genomic_DNA"/>
</dbReference>
<dbReference type="AlphaFoldDB" id="A0AAN8Q2Q2"/>
<comment type="caution">
    <text evidence="3">The sequence shown here is derived from an EMBL/GenBank/DDBJ whole genome shotgun (WGS) entry which is preliminary data.</text>
</comment>
<name>A0AAN8Q2Q2_PATCE</name>
<evidence type="ECO:0000313" key="4">
    <source>
        <dbReference type="Proteomes" id="UP001347796"/>
    </source>
</evidence>
<accession>A0AAN8Q2Q2</accession>
<protein>
    <submittedName>
        <fullName evidence="3">Uncharacterized protein</fullName>
    </submittedName>
</protein>
<feature type="signal peptide" evidence="2">
    <location>
        <begin position="1"/>
        <end position="20"/>
    </location>
</feature>
<keyword evidence="2" id="KW-0732">Signal</keyword>
<reference evidence="3 4" key="1">
    <citation type="submission" date="2024-01" db="EMBL/GenBank/DDBJ databases">
        <title>The genome of the rayed Mediterranean limpet Patella caerulea (Linnaeus, 1758).</title>
        <authorList>
            <person name="Anh-Thu Weber A."/>
            <person name="Halstead-Nussloch G."/>
        </authorList>
    </citation>
    <scope>NUCLEOTIDE SEQUENCE [LARGE SCALE GENOMIC DNA]</scope>
    <source>
        <strain evidence="3">AATW-2023a</strain>
        <tissue evidence="3">Whole specimen</tissue>
    </source>
</reference>
<evidence type="ECO:0000256" key="2">
    <source>
        <dbReference type="SAM" id="SignalP"/>
    </source>
</evidence>
<sequence length="413" mass="46591">MDVLTLKIFITLVAFYCVNGACPPNPKVKAAECGQVFTQFGKTQSDQRQAMCPAVYNAVYCLVNLMKECKEFQNSADPESFKKKILPSIDHVCAPGIIEESVNPCNRSGFAQMINQCSDLALEEYNVRGEVCRYVISKGNCIENVLNHCRNVLADNMSEMAEYEDYIGRYRDACKNGETPKITFENNYVNPPDGYVNDNAGNTPVITEPDGVDFMECSELAQKCVNMSIENTKPECPVMKATFECMDEVMTRCNSLLPDSFRMKIEQSRREYHTQCENNNGVVGVTESGMAGNNNGMGETVSGEEEFDITKFKPKGEITVVECNHLIKLCSDMIVNIYRPEEEQCRKNERIRHCLMSTIHMCLFVLQPELIADLRQSVDLYKTCKIDPCPNPDRDFEQCEDIMDGVKPHGICK</sequence>
<gene>
    <name evidence="3" type="ORF">SNE40_000806</name>
</gene>
<dbReference type="Proteomes" id="UP001347796">
    <property type="component" value="Unassembled WGS sequence"/>
</dbReference>
<evidence type="ECO:0000256" key="1">
    <source>
        <dbReference type="SAM" id="MobiDB-lite"/>
    </source>
</evidence>
<organism evidence="3 4">
    <name type="scientific">Patella caerulea</name>
    <name type="common">Rayed Mediterranean limpet</name>
    <dbReference type="NCBI Taxonomy" id="87958"/>
    <lineage>
        <taxon>Eukaryota</taxon>
        <taxon>Metazoa</taxon>
        <taxon>Spiralia</taxon>
        <taxon>Lophotrochozoa</taxon>
        <taxon>Mollusca</taxon>
        <taxon>Gastropoda</taxon>
        <taxon>Patellogastropoda</taxon>
        <taxon>Patelloidea</taxon>
        <taxon>Patellidae</taxon>
        <taxon>Patella</taxon>
    </lineage>
</organism>
<proteinExistence type="predicted"/>
<feature type="region of interest" description="Disordered" evidence="1">
    <location>
        <begin position="283"/>
        <end position="302"/>
    </location>
</feature>
<feature type="chain" id="PRO_5042901490" evidence="2">
    <location>
        <begin position="21"/>
        <end position="413"/>
    </location>
</feature>
<evidence type="ECO:0000313" key="3">
    <source>
        <dbReference type="EMBL" id="KAK6195357.1"/>
    </source>
</evidence>